<proteinExistence type="inferred from homology"/>
<evidence type="ECO:0000313" key="3">
    <source>
        <dbReference type="EMBL" id="ANN67251.1"/>
    </source>
</evidence>
<feature type="chain" id="PRO_5046293381" description="Receptor" evidence="2">
    <location>
        <begin position="39"/>
        <end position="337"/>
    </location>
</feature>
<dbReference type="Pfam" id="PF03401">
    <property type="entry name" value="TctC"/>
    <property type="match status" value="1"/>
</dbReference>
<comment type="similarity">
    <text evidence="1">Belongs to the UPF0065 (bug) family.</text>
</comment>
<sequence>MQVFKAFARCGVALSRRTLCIALATLGLGVSGMGQARAAYPDRPIHIVVSYPPAGAADMMSRAIAAKISADLKQPVIVENRPGANGAIGVSHVARADADGYTVYVGALTTLAIAAATIPGQQQYNLADNFEPVGAVANAPHVLVVPANLPVSSVPELIAYVKKSPGKYSFASQGTGSLSHLEAVMLNTSSGMDLLHVPYKGSAAALPEVINGTSVMFFDSMSSAIGQIQGGNLKALAVPTAKRSSLLPNIPTLLESGQNITANSLFAMYAPKGTPAAALRTLSASLEKALASPDLKKQLSSSGIETEYAPGSVLAETTRNEYKKWADVTKAANIKLE</sequence>
<reference evidence="3 4" key="1">
    <citation type="submission" date="2016-06" db="EMBL/GenBank/DDBJ databases">
        <title>Complete genome sequences of Bordetella bronchialis and Bordetella flabilis.</title>
        <authorList>
            <person name="LiPuma J.J."/>
            <person name="Spilker T."/>
        </authorList>
    </citation>
    <scope>NUCLEOTIDE SEQUENCE [LARGE SCALE GENOMIC DNA]</scope>
    <source>
        <strain evidence="3 4">AU3182</strain>
    </source>
</reference>
<dbReference type="SUPFAM" id="SSF53850">
    <property type="entry name" value="Periplasmic binding protein-like II"/>
    <property type="match status" value="1"/>
</dbReference>
<evidence type="ECO:0000256" key="1">
    <source>
        <dbReference type="ARBA" id="ARBA00006987"/>
    </source>
</evidence>
<dbReference type="PANTHER" id="PTHR42928:SF5">
    <property type="entry name" value="BLR1237 PROTEIN"/>
    <property type="match status" value="1"/>
</dbReference>
<organism evidence="3 4">
    <name type="scientific">Bordetella bronchialis</name>
    <dbReference type="NCBI Taxonomy" id="463025"/>
    <lineage>
        <taxon>Bacteria</taxon>
        <taxon>Pseudomonadati</taxon>
        <taxon>Pseudomonadota</taxon>
        <taxon>Betaproteobacteria</taxon>
        <taxon>Burkholderiales</taxon>
        <taxon>Alcaligenaceae</taxon>
        <taxon>Bordetella</taxon>
    </lineage>
</organism>
<evidence type="ECO:0000313" key="4">
    <source>
        <dbReference type="Proteomes" id="UP000091897"/>
    </source>
</evidence>
<dbReference type="Gene3D" id="3.40.190.150">
    <property type="entry name" value="Bordetella uptake gene, domain 1"/>
    <property type="match status" value="1"/>
</dbReference>
<gene>
    <name evidence="3" type="ORF">BAU06_13935</name>
</gene>
<dbReference type="PANTHER" id="PTHR42928">
    <property type="entry name" value="TRICARBOXYLATE-BINDING PROTEIN"/>
    <property type="match status" value="1"/>
</dbReference>
<evidence type="ECO:0000256" key="2">
    <source>
        <dbReference type="SAM" id="SignalP"/>
    </source>
</evidence>
<dbReference type="EMBL" id="CP016170">
    <property type="protein sequence ID" value="ANN67251.1"/>
    <property type="molecule type" value="Genomic_DNA"/>
</dbReference>
<dbReference type="InterPro" id="IPR005064">
    <property type="entry name" value="BUG"/>
</dbReference>
<dbReference type="RefSeq" id="WP_066350074.1">
    <property type="nucleotide sequence ID" value="NZ_CBCSFJ010000006.1"/>
</dbReference>
<dbReference type="InterPro" id="IPR042100">
    <property type="entry name" value="Bug_dom1"/>
</dbReference>
<protein>
    <recommendedName>
        <fullName evidence="5">Receptor</fullName>
    </recommendedName>
</protein>
<dbReference type="PIRSF" id="PIRSF017082">
    <property type="entry name" value="YflP"/>
    <property type="match status" value="1"/>
</dbReference>
<name>A0ABM6CVQ4_9BORD</name>
<feature type="signal peptide" evidence="2">
    <location>
        <begin position="1"/>
        <end position="38"/>
    </location>
</feature>
<dbReference type="CDD" id="cd07012">
    <property type="entry name" value="PBP2_Bug_TTT"/>
    <property type="match status" value="1"/>
</dbReference>
<dbReference type="Proteomes" id="UP000091897">
    <property type="component" value="Chromosome"/>
</dbReference>
<keyword evidence="4" id="KW-1185">Reference proteome</keyword>
<dbReference type="Gene3D" id="3.40.190.10">
    <property type="entry name" value="Periplasmic binding protein-like II"/>
    <property type="match status" value="1"/>
</dbReference>
<keyword evidence="2" id="KW-0732">Signal</keyword>
<evidence type="ECO:0008006" key="5">
    <source>
        <dbReference type="Google" id="ProtNLM"/>
    </source>
</evidence>
<accession>A0ABM6CVQ4</accession>